<name>A0ABV8ZI63_9FLAO</name>
<accession>A0ABV8ZI63</accession>
<dbReference type="EMBL" id="JBHSFY010000015">
    <property type="protein sequence ID" value="MFC4479443.1"/>
    <property type="molecule type" value="Genomic_DNA"/>
</dbReference>
<evidence type="ECO:0000313" key="7">
    <source>
        <dbReference type="EMBL" id="MFC4479443.1"/>
    </source>
</evidence>
<feature type="chain" id="PRO_5045220127" evidence="5">
    <location>
        <begin position="20"/>
        <end position="393"/>
    </location>
</feature>
<evidence type="ECO:0000256" key="4">
    <source>
        <dbReference type="ARBA" id="ARBA00023284"/>
    </source>
</evidence>
<dbReference type="PROSITE" id="PS00194">
    <property type="entry name" value="THIOREDOXIN_1"/>
    <property type="match status" value="1"/>
</dbReference>
<gene>
    <name evidence="7" type="ORF">ACFO3N_20360</name>
</gene>
<dbReference type="PROSITE" id="PS51352">
    <property type="entry name" value="THIOREDOXIN_2"/>
    <property type="match status" value="1"/>
</dbReference>
<comment type="subcellular location">
    <subcellularLocation>
        <location evidence="1">Cell envelope</location>
    </subcellularLocation>
</comment>
<organism evidence="7 8">
    <name type="scientific">Flavobacterium chungangensis</name>
    <dbReference type="NCBI Taxonomy" id="2708132"/>
    <lineage>
        <taxon>Bacteria</taxon>
        <taxon>Pseudomonadati</taxon>
        <taxon>Bacteroidota</taxon>
        <taxon>Flavobacteriia</taxon>
        <taxon>Flavobacteriales</taxon>
        <taxon>Flavobacteriaceae</taxon>
        <taxon>Flavobacterium</taxon>
    </lineage>
</organism>
<dbReference type="InterPro" id="IPR013766">
    <property type="entry name" value="Thioredoxin_domain"/>
</dbReference>
<dbReference type="CDD" id="cd02966">
    <property type="entry name" value="TlpA_like_family"/>
    <property type="match status" value="1"/>
</dbReference>
<evidence type="ECO:0000259" key="6">
    <source>
        <dbReference type="PROSITE" id="PS51352"/>
    </source>
</evidence>
<protein>
    <submittedName>
        <fullName evidence="7">Thioredoxin-like domain-containing protein</fullName>
    </submittedName>
</protein>
<evidence type="ECO:0000256" key="3">
    <source>
        <dbReference type="ARBA" id="ARBA00023157"/>
    </source>
</evidence>
<evidence type="ECO:0000256" key="2">
    <source>
        <dbReference type="ARBA" id="ARBA00022748"/>
    </source>
</evidence>
<dbReference type="PANTHER" id="PTHR42852:SF6">
    <property type="entry name" value="THIOL:DISULFIDE INTERCHANGE PROTEIN DSBE"/>
    <property type="match status" value="1"/>
</dbReference>
<feature type="domain" description="Thioredoxin" evidence="6">
    <location>
        <begin position="247"/>
        <end position="391"/>
    </location>
</feature>
<dbReference type="InterPro" id="IPR025380">
    <property type="entry name" value="DUF4369"/>
</dbReference>
<reference evidence="8" key="1">
    <citation type="journal article" date="2019" name="Int. J. Syst. Evol. Microbiol.">
        <title>The Global Catalogue of Microorganisms (GCM) 10K type strain sequencing project: providing services to taxonomists for standard genome sequencing and annotation.</title>
        <authorList>
            <consortium name="The Broad Institute Genomics Platform"/>
            <consortium name="The Broad Institute Genome Sequencing Center for Infectious Disease"/>
            <person name="Wu L."/>
            <person name="Ma J."/>
        </authorList>
    </citation>
    <scope>NUCLEOTIDE SEQUENCE [LARGE SCALE GENOMIC DNA]</scope>
    <source>
        <strain evidence="8">NBRC 103627</strain>
    </source>
</reference>
<evidence type="ECO:0000313" key="8">
    <source>
        <dbReference type="Proteomes" id="UP001596003"/>
    </source>
</evidence>
<dbReference type="SUPFAM" id="SSF52833">
    <property type="entry name" value="Thioredoxin-like"/>
    <property type="match status" value="1"/>
</dbReference>
<dbReference type="Pfam" id="PF13905">
    <property type="entry name" value="Thioredoxin_8"/>
    <property type="match status" value="1"/>
</dbReference>
<keyword evidence="4" id="KW-0676">Redox-active center</keyword>
<keyword evidence="2" id="KW-0201">Cytochrome c-type biogenesis</keyword>
<dbReference type="Proteomes" id="UP001596003">
    <property type="component" value="Unassembled WGS sequence"/>
</dbReference>
<dbReference type="InterPro" id="IPR036249">
    <property type="entry name" value="Thioredoxin-like_sf"/>
</dbReference>
<evidence type="ECO:0000256" key="5">
    <source>
        <dbReference type="SAM" id="SignalP"/>
    </source>
</evidence>
<feature type="signal peptide" evidence="5">
    <location>
        <begin position="1"/>
        <end position="19"/>
    </location>
</feature>
<dbReference type="InterPro" id="IPR012336">
    <property type="entry name" value="Thioredoxin-like_fold"/>
</dbReference>
<comment type="caution">
    <text evidence="7">The sequence shown here is derived from an EMBL/GenBank/DDBJ whole genome shotgun (WGS) entry which is preliminary data.</text>
</comment>
<dbReference type="Pfam" id="PF14289">
    <property type="entry name" value="DUF4369"/>
    <property type="match status" value="1"/>
</dbReference>
<keyword evidence="3" id="KW-1015">Disulfide bond</keyword>
<proteinExistence type="predicted"/>
<dbReference type="InterPro" id="IPR017937">
    <property type="entry name" value="Thioredoxin_CS"/>
</dbReference>
<keyword evidence="8" id="KW-1185">Reference proteome</keyword>
<sequence length="393" mass="45321">MFKTALLLFLVSISLSAQKLDNRTAFELRGAGKGLSIDKIYLVYEVGDKRIYDSAKIDNSKFILKGNIDYPTRATLCNNREFSMSRSNSTELFLEPAVMEIKLDFYDFSTAEVKGSKTQDEYSQLQKVKNGVYSKRDSISLLIRSYFDRITVASDPQIKVELEHQLEILEKLSDQNKITEMEMDFNFIRQNPSSFIAPSLLYYRLAKKEGLLNYETIISLADGLSKEVKESPSGVRLFKRISDFRNSKVGSIAPDFILKDYNGEVIPLATFREKKYVLIDFWASWCEPCRDDLPFLKDAYEKYKDKGFEIISISRDKNLNSWRKAIADEKIGLWKHISVAENQTKIEDNYLVTAIPVKILINKRGEIIGRWKGSGDENKMELKKILEKTFDKE</sequence>
<dbReference type="RefSeq" id="WP_379800744.1">
    <property type="nucleotide sequence ID" value="NZ_JBHSFY010000015.1"/>
</dbReference>
<dbReference type="InterPro" id="IPR050553">
    <property type="entry name" value="Thioredoxin_ResA/DsbE_sf"/>
</dbReference>
<evidence type="ECO:0000256" key="1">
    <source>
        <dbReference type="ARBA" id="ARBA00004196"/>
    </source>
</evidence>
<keyword evidence="5" id="KW-0732">Signal</keyword>
<dbReference type="Gene3D" id="3.40.30.10">
    <property type="entry name" value="Glutaredoxin"/>
    <property type="match status" value="1"/>
</dbReference>
<dbReference type="PANTHER" id="PTHR42852">
    <property type="entry name" value="THIOL:DISULFIDE INTERCHANGE PROTEIN DSBE"/>
    <property type="match status" value="1"/>
</dbReference>